<organism evidence="1 2">
    <name type="scientific">Mucilaginibacter paludis DSM 18603</name>
    <dbReference type="NCBI Taxonomy" id="714943"/>
    <lineage>
        <taxon>Bacteria</taxon>
        <taxon>Pseudomonadati</taxon>
        <taxon>Bacteroidota</taxon>
        <taxon>Sphingobacteriia</taxon>
        <taxon>Sphingobacteriales</taxon>
        <taxon>Sphingobacteriaceae</taxon>
        <taxon>Mucilaginibacter</taxon>
    </lineage>
</organism>
<sequence length="136" mass="14770">MNNSRFSISVHILTLLASAEGGIVTSDYLAGSININPVLVRKELINLRKHNLVGSKEGKNGGAYLLKPATEIRLSDVYEAVKQSPLLGQAKNTPNPACPVGRQINQHLDSLHADAERALVKQLNTTTLQQFVNLFA</sequence>
<dbReference type="InterPro" id="IPR036390">
    <property type="entry name" value="WH_DNA-bd_sf"/>
</dbReference>
<dbReference type="OrthoDB" id="213028at2"/>
<dbReference type="GO" id="GO:0005829">
    <property type="term" value="C:cytosol"/>
    <property type="evidence" value="ECO:0007669"/>
    <property type="project" value="TreeGrafter"/>
</dbReference>
<dbReference type="Gene3D" id="1.10.10.10">
    <property type="entry name" value="Winged helix-like DNA-binding domain superfamily/Winged helix DNA-binding domain"/>
    <property type="match status" value="1"/>
</dbReference>
<dbReference type="Proteomes" id="UP000002774">
    <property type="component" value="Chromosome"/>
</dbReference>
<dbReference type="PANTHER" id="PTHR33221">
    <property type="entry name" value="WINGED HELIX-TURN-HELIX TRANSCRIPTIONAL REGULATOR, RRF2 FAMILY"/>
    <property type="match status" value="1"/>
</dbReference>
<name>H1Y5D7_9SPHI</name>
<dbReference type="Pfam" id="PF02082">
    <property type="entry name" value="Rrf2"/>
    <property type="match status" value="1"/>
</dbReference>
<dbReference type="RefSeq" id="WP_008509932.1">
    <property type="nucleotide sequence ID" value="NZ_CM001403.1"/>
</dbReference>
<dbReference type="PANTHER" id="PTHR33221:SF15">
    <property type="entry name" value="HTH-TYPE TRANSCRIPTIONAL REGULATOR YWGB-RELATED"/>
    <property type="match status" value="1"/>
</dbReference>
<gene>
    <name evidence="1" type="ORF">Mucpa_4864</name>
</gene>
<accession>H1Y5D7</accession>
<dbReference type="InterPro" id="IPR036388">
    <property type="entry name" value="WH-like_DNA-bd_sf"/>
</dbReference>
<dbReference type="HOGENOM" id="CLU_107144_4_2_10"/>
<dbReference type="SUPFAM" id="SSF46785">
    <property type="entry name" value="Winged helix' DNA-binding domain"/>
    <property type="match status" value="1"/>
</dbReference>
<dbReference type="eggNOG" id="COG1959">
    <property type="taxonomic scope" value="Bacteria"/>
</dbReference>
<keyword evidence="2" id="KW-1185">Reference proteome</keyword>
<dbReference type="GO" id="GO:0003700">
    <property type="term" value="F:DNA-binding transcription factor activity"/>
    <property type="evidence" value="ECO:0007669"/>
    <property type="project" value="TreeGrafter"/>
</dbReference>
<evidence type="ECO:0000313" key="1">
    <source>
        <dbReference type="EMBL" id="EHQ28948.1"/>
    </source>
</evidence>
<dbReference type="STRING" id="714943.Mucpa_4864"/>
<protein>
    <submittedName>
        <fullName evidence="1">Transcriptional regulator, BadM/Rrf2 family</fullName>
    </submittedName>
</protein>
<proteinExistence type="predicted"/>
<dbReference type="EMBL" id="CM001403">
    <property type="protein sequence ID" value="EHQ28948.1"/>
    <property type="molecule type" value="Genomic_DNA"/>
</dbReference>
<dbReference type="PROSITE" id="PS51197">
    <property type="entry name" value="HTH_RRF2_2"/>
    <property type="match status" value="1"/>
</dbReference>
<dbReference type="AlphaFoldDB" id="H1Y5D7"/>
<dbReference type="InterPro" id="IPR000944">
    <property type="entry name" value="Tscrpt_reg_Rrf2"/>
</dbReference>
<reference evidence="1" key="1">
    <citation type="submission" date="2011-09" db="EMBL/GenBank/DDBJ databases">
        <title>The permanent draft genome of Mucilaginibacter paludis DSM 18603.</title>
        <authorList>
            <consortium name="US DOE Joint Genome Institute (JGI-PGF)"/>
            <person name="Lucas S."/>
            <person name="Han J."/>
            <person name="Lapidus A."/>
            <person name="Bruce D."/>
            <person name="Goodwin L."/>
            <person name="Pitluck S."/>
            <person name="Peters L."/>
            <person name="Kyrpides N."/>
            <person name="Mavromatis K."/>
            <person name="Ivanova N."/>
            <person name="Mikhailova N."/>
            <person name="Held B."/>
            <person name="Detter J.C."/>
            <person name="Tapia R."/>
            <person name="Han C."/>
            <person name="Land M."/>
            <person name="Hauser L."/>
            <person name="Markowitz V."/>
            <person name="Cheng J.-F."/>
            <person name="Hugenholtz P."/>
            <person name="Woyke T."/>
            <person name="Wu D."/>
            <person name="Tindall B."/>
            <person name="Brambilla E."/>
            <person name="Klenk H.-P."/>
            <person name="Eisen J.A."/>
        </authorList>
    </citation>
    <scope>NUCLEOTIDE SEQUENCE [LARGE SCALE GENOMIC DNA]</scope>
    <source>
        <strain evidence="1">DSM 18603</strain>
    </source>
</reference>
<evidence type="ECO:0000313" key="2">
    <source>
        <dbReference type="Proteomes" id="UP000002774"/>
    </source>
</evidence>